<protein>
    <submittedName>
        <fullName evidence="2">ABC transporter</fullName>
    </submittedName>
</protein>
<keyword evidence="1" id="KW-0472">Membrane</keyword>
<dbReference type="STRING" id="1029756.W911_15230"/>
<gene>
    <name evidence="2" type="ORF">W911_15230</name>
</gene>
<sequence length="320" mass="32531">MSGLLALLDDVVALTKVAAATLDDTAAQAAKVGAKTAGVVIDDAAVTPRYVTGLAAKRELPIVGRIAWGSLKNKLLYLLPAAMLLTVFLPAAIIPILMLGGLYLAFEGTEKVHHLLSGEGEKDMFAAAAAAGIDPQALEDQRVSGAIRTDFILSAEIMAIALANTTTPDLLTKALVLAFVGIAVTVAVYGAVAIIVKADDVGLALAQRNGAISGPVGRALVYGMPPFLKALSLVGTIAMLWVGGGILIHGLHEFGIHWPDETIRAVSEAVGAAVPFAGGVLAWIAGAFGAALVGLAAGAAVLAVIHIVGARFTTGQTPKV</sequence>
<evidence type="ECO:0000313" key="2">
    <source>
        <dbReference type="EMBL" id="AHB49440.1"/>
    </source>
</evidence>
<dbReference type="Proteomes" id="UP000018542">
    <property type="component" value="Chromosome"/>
</dbReference>
<organism evidence="2 3">
    <name type="scientific">Hyphomicrobium nitrativorans NL23</name>
    <dbReference type="NCBI Taxonomy" id="1029756"/>
    <lineage>
        <taxon>Bacteria</taxon>
        <taxon>Pseudomonadati</taxon>
        <taxon>Pseudomonadota</taxon>
        <taxon>Alphaproteobacteria</taxon>
        <taxon>Hyphomicrobiales</taxon>
        <taxon>Hyphomicrobiaceae</taxon>
        <taxon>Hyphomicrobium</taxon>
    </lineage>
</organism>
<dbReference type="AlphaFoldDB" id="V5SHB0"/>
<dbReference type="PATRIC" id="fig|1029756.8.peg.3175"/>
<dbReference type="RefSeq" id="WP_023788352.1">
    <property type="nucleotide sequence ID" value="NC_022997.1"/>
</dbReference>
<feature type="transmembrane region" description="Helical" evidence="1">
    <location>
        <begin position="230"/>
        <end position="251"/>
    </location>
</feature>
<dbReference type="InterPro" id="IPR008526">
    <property type="entry name" value="YedI"/>
</dbReference>
<dbReference type="HOGENOM" id="CLU_059391_0_0_5"/>
<dbReference type="Pfam" id="PF05661">
    <property type="entry name" value="DUF808"/>
    <property type="match status" value="1"/>
</dbReference>
<feature type="transmembrane region" description="Helical" evidence="1">
    <location>
        <begin position="175"/>
        <end position="196"/>
    </location>
</feature>
<dbReference type="PIRSF" id="PIRSF016660">
    <property type="entry name" value="YedI"/>
    <property type="match status" value="1"/>
</dbReference>
<keyword evidence="1" id="KW-0812">Transmembrane</keyword>
<dbReference type="EMBL" id="CP006912">
    <property type="protein sequence ID" value="AHB49440.1"/>
    <property type="molecule type" value="Genomic_DNA"/>
</dbReference>
<keyword evidence="1" id="KW-1133">Transmembrane helix</keyword>
<evidence type="ECO:0000313" key="3">
    <source>
        <dbReference type="Proteomes" id="UP000018542"/>
    </source>
</evidence>
<proteinExistence type="predicted"/>
<feature type="transmembrane region" description="Helical" evidence="1">
    <location>
        <begin position="290"/>
        <end position="309"/>
    </location>
</feature>
<accession>V5SHB0</accession>
<dbReference type="KEGG" id="hni:W911_15230"/>
<name>V5SHB0_9HYPH</name>
<feature type="transmembrane region" description="Helical" evidence="1">
    <location>
        <begin position="263"/>
        <end position="284"/>
    </location>
</feature>
<keyword evidence="3" id="KW-1185">Reference proteome</keyword>
<feature type="transmembrane region" description="Helical" evidence="1">
    <location>
        <begin position="75"/>
        <end position="106"/>
    </location>
</feature>
<dbReference type="PANTHER" id="PTHR30503:SF3">
    <property type="entry name" value="INNER MEMBRANE PROTEIN YEDI"/>
    <property type="match status" value="1"/>
</dbReference>
<evidence type="ECO:0000256" key="1">
    <source>
        <dbReference type="SAM" id="Phobius"/>
    </source>
</evidence>
<dbReference type="PANTHER" id="PTHR30503">
    <property type="entry name" value="INNER MEMBRANE PROTEIN YEDI"/>
    <property type="match status" value="1"/>
</dbReference>
<dbReference type="GO" id="GO:0005886">
    <property type="term" value="C:plasma membrane"/>
    <property type="evidence" value="ECO:0007669"/>
    <property type="project" value="TreeGrafter"/>
</dbReference>
<reference evidence="2 3" key="1">
    <citation type="journal article" date="2014" name="Genome Announc.">
        <title>Complete Genome Sequence of Hyphomicrobium nitrativorans Strain NL23, a Denitrifying Bacterium Isolated from Biofilm of a Methanol-Fed Denitrification System Treating Seawater at the Montreal Biodome.</title>
        <authorList>
            <person name="Martineau C."/>
            <person name="Villeneuve C."/>
            <person name="Mauffrey F."/>
            <person name="Villemur R."/>
        </authorList>
    </citation>
    <scope>NUCLEOTIDE SEQUENCE [LARGE SCALE GENOMIC DNA]</scope>
    <source>
        <strain evidence="2">NL23</strain>
    </source>
</reference>